<dbReference type="InterPro" id="IPR009057">
    <property type="entry name" value="Homeodomain-like_sf"/>
</dbReference>
<reference evidence="4" key="2">
    <citation type="submission" date="2020-09" db="EMBL/GenBank/DDBJ databases">
        <authorList>
            <person name="Sun Q."/>
            <person name="Zhou Y."/>
        </authorList>
    </citation>
    <scope>NUCLEOTIDE SEQUENCE</scope>
    <source>
        <strain evidence="4">CGMCC 1.15958</strain>
    </source>
</reference>
<feature type="domain" description="HTH tetR-type" evidence="3">
    <location>
        <begin position="2"/>
        <end position="62"/>
    </location>
</feature>
<evidence type="ECO:0000313" key="4">
    <source>
        <dbReference type="EMBL" id="GGD79709.1"/>
    </source>
</evidence>
<dbReference type="GO" id="GO:0003677">
    <property type="term" value="F:DNA binding"/>
    <property type="evidence" value="ECO:0007669"/>
    <property type="project" value="UniProtKB-UniRule"/>
</dbReference>
<feature type="DNA-binding region" description="H-T-H motif" evidence="2">
    <location>
        <begin position="25"/>
        <end position="44"/>
    </location>
</feature>
<proteinExistence type="predicted"/>
<evidence type="ECO:0000256" key="1">
    <source>
        <dbReference type="ARBA" id="ARBA00023125"/>
    </source>
</evidence>
<dbReference type="PROSITE" id="PS50977">
    <property type="entry name" value="HTH_TETR_2"/>
    <property type="match status" value="1"/>
</dbReference>
<name>A0A916Z724_9BACT</name>
<sequence>MTESRELWIKTGYEIFALSGQSGLKIEPLAKKVGKSKSSFYHHFADLELFVEELLKHHLEQSLVIANKERNATTINPDLIAIIVEHKTDILFNRQLRIHRDRKIFADILTKSNEIIGNGFVIVWVKDLGLSLSQKQLESIFELALENFYLQINAENINHQWLFGYFTRLKQIIENFM</sequence>
<protein>
    <recommendedName>
        <fullName evidence="3">HTH tetR-type domain-containing protein</fullName>
    </recommendedName>
</protein>
<gene>
    <name evidence="4" type="ORF">GCM10011514_49630</name>
</gene>
<evidence type="ECO:0000256" key="2">
    <source>
        <dbReference type="PROSITE-ProRule" id="PRU00335"/>
    </source>
</evidence>
<keyword evidence="1 2" id="KW-0238">DNA-binding</keyword>
<organism evidence="4 5">
    <name type="scientific">Emticicia aquatilis</name>
    <dbReference type="NCBI Taxonomy" id="1537369"/>
    <lineage>
        <taxon>Bacteria</taxon>
        <taxon>Pseudomonadati</taxon>
        <taxon>Bacteroidota</taxon>
        <taxon>Cytophagia</taxon>
        <taxon>Cytophagales</taxon>
        <taxon>Leadbetterellaceae</taxon>
        <taxon>Emticicia</taxon>
    </lineage>
</organism>
<reference evidence="4" key="1">
    <citation type="journal article" date="2014" name="Int. J. Syst. Evol. Microbiol.">
        <title>Complete genome sequence of Corynebacterium casei LMG S-19264T (=DSM 44701T), isolated from a smear-ripened cheese.</title>
        <authorList>
            <consortium name="US DOE Joint Genome Institute (JGI-PGF)"/>
            <person name="Walter F."/>
            <person name="Albersmeier A."/>
            <person name="Kalinowski J."/>
            <person name="Ruckert C."/>
        </authorList>
    </citation>
    <scope>NUCLEOTIDE SEQUENCE</scope>
    <source>
        <strain evidence="4">CGMCC 1.15958</strain>
    </source>
</reference>
<dbReference type="Gene3D" id="1.10.357.10">
    <property type="entry name" value="Tetracycline Repressor, domain 2"/>
    <property type="match status" value="1"/>
</dbReference>
<keyword evidence="5" id="KW-1185">Reference proteome</keyword>
<dbReference type="AlphaFoldDB" id="A0A916Z724"/>
<dbReference type="RefSeq" id="WP_188770603.1">
    <property type="nucleotide sequence ID" value="NZ_BMKK01000015.1"/>
</dbReference>
<dbReference type="Proteomes" id="UP000609064">
    <property type="component" value="Unassembled WGS sequence"/>
</dbReference>
<evidence type="ECO:0000313" key="5">
    <source>
        <dbReference type="Proteomes" id="UP000609064"/>
    </source>
</evidence>
<dbReference type="SUPFAM" id="SSF46689">
    <property type="entry name" value="Homeodomain-like"/>
    <property type="match status" value="1"/>
</dbReference>
<comment type="caution">
    <text evidence="4">The sequence shown here is derived from an EMBL/GenBank/DDBJ whole genome shotgun (WGS) entry which is preliminary data.</text>
</comment>
<dbReference type="EMBL" id="BMKK01000015">
    <property type="protein sequence ID" value="GGD79709.1"/>
    <property type="molecule type" value="Genomic_DNA"/>
</dbReference>
<dbReference type="InterPro" id="IPR001647">
    <property type="entry name" value="HTH_TetR"/>
</dbReference>
<accession>A0A916Z724</accession>
<evidence type="ECO:0000259" key="3">
    <source>
        <dbReference type="PROSITE" id="PS50977"/>
    </source>
</evidence>